<dbReference type="PIRSF" id="PIRSF036382">
    <property type="entry name" value="RR_antiterm"/>
    <property type="match status" value="1"/>
</dbReference>
<feature type="modified residue" description="4-aspartylphosphate" evidence="3">
    <location>
        <position position="57"/>
    </location>
</feature>
<dbReference type="STRING" id="180332.GCA_000797495_03927"/>
<evidence type="ECO:0000256" key="3">
    <source>
        <dbReference type="PROSITE-ProRule" id="PRU00169"/>
    </source>
</evidence>
<dbReference type="GO" id="GO:0000160">
    <property type="term" value="P:phosphorelay signal transduction system"/>
    <property type="evidence" value="ECO:0007669"/>
    <property type="project" value="InterPro"/>
</dbReference>
<dbReference type="Pfam" id="PF03861">
    <property type="entry name" value="ANTAR"/>
    <property type="match status" value="1"/>
</dbReference>
<sequence>MEESKVRVVIADDEPITRMDLKELLEDQNYEVVGEASDGFDAIEVCKAVRPDLVLMDIEMPLLDGFCAAKVLKEEDIVDTVMMLTAYSDKDCIRKAKEIGVSGYIVKPVAVRTMIPAIEVALAQSAQMKQLKQEGTQAKKQLESRKIIEKAKGFIMQEKKISEQEAYDYIRSLSQAKKLSMKRVAEMILLKAGGHV</sequence>
<dbReference type="InterPro" id="IPR005561">
    <property type="entry name" value="ANTAR"/>
</dbReference>
<evidence type="ECO:0000256" key="2">
    <source>
        <dbReference type="ARBA" id="ARBA00024867"/>
    </source>
</evidence>
<dbReference type="Gene3D" id="1.10.10.10">
    <property type="entry name" value="Winged helix-like DNA-binding domain superfamily/Winged helix DNA-binding domain"/>
    <property type="match status" value="1"/>
</dbReference>
<dbReference type="SUPFAM" id="SSF52172">
    <property type="entry name" value="CheY-like"/>
    <property type="match status" value="1"/>
</dbReference>
<dbReference type="InterPro" id="IPR008327">
    <property type="entry name" value="Sig_transdc_resp-reg_antiterm"/>
</dbReference>
<dbReference type="AlphaFoldDB" id="A0A4V6HRZ4"/>
<dbReference type="InterPro" id="IPR036388">
    <property type="entry name" value="WH-like_DNA-bd_sf"/>
</dbReference>
<evidence type="ECO:0000259" key="4">
    <source>
        <dbReference type="PROSITE" id="PS50110"/>
    </source>
</evidence>
<dbReference type="SMART" id="SM00448">
    <property type="entry name" value="REC"/>
    <property type="match status" value="1"/>
</dbReference>
<evidence type="ECO:0000259" key="5">
    <source>
        <dbReference type="PROSITE" id="PS50921"/>
    </source>
</evidence>
<dbReference type="Gene3D" id="3.40.50.2300">
    <property type="match status" value="1"/>
</dbReference>
<gene>
    <name evidence="6" type="primary">pdtaR_1</name>
    <name evidence="6" type="ORF">DSM106044_02168</name>
</gene>
<dbReference type="PANTHER" id="PTHR43367:SF1">
    <property type="entry name" value="TWO-COMPONENT RESPONSE REGULATOR-LIKE APRR6-RELATED"/>
    <property type="match status" value="1"/>
</dbReference>
<dbReference type="OrthoDB" id="9790669at2"/>
<dbReference type="GO" id="GO:0003723">
    <property type="term" value="F:RNA binding"/>
    <property type="evidence" value="ECO:0007669"/>
    <property type="project" value="InterPro"/>
</dbReference>
<proteinExistence type="predicted"/>
<evidence type="ECO:0000256" key="1">
    <source>
        <dbReference type="ARBA" id="ARBA00018672"/>
    </source>
</evidence>
<dbReference type="SMART" id="SM01012">
    <property type="entry name" value="ANTAR"/>
    <property type="match status" value="1"/>
</dbReference>
<keyword evidence="7" id="KW-1185">Reference proteome</keyword>
<dbReference type="InterPro" id="IPR001789">
    <property type="entry name" value="Sig_transdc_resp-reg_receiver"/>
</dbReference>
<feature type="domain" description="ANTAR" evidence="5">
    <location>
        <begin position="128"/>
        <end position="189"/>
    </location>
</feature>
<dbReference type="EMBL" id="QGQD01000045">
    <property type="protein sequence ID" value="TLD00968.1"/>
    <property type="molecule type" value="Genomic_DNA"/>
</dbReference>
<feature type="domain" description="Response regulatory" evidence="4">
    <location>
        <begin position="7"/>
        <end position="122"/>
    </location>
</feature>
<reference evidence="6 7" key="1">
    <citation type="journal article" date="2019" name="Anaerobe">
        <title>Detection of Robinsoniella peoriensis in multiple bone samples of a trauma patient.</title>
        <authorList>
            <person name="Schrottner P."/>
            <person name="Hartwich K."/>
            <person name="Bunk B."/>
            <person name="Schober I."/>
            <person name="Helbig S."/>
            <person name="Rudolph W.W."/>
            <person name="Gunzer F."/>
        </authorList>
    </citation>
    <scope>NUCLEOTIDE SEQUENCE [LARGE SCALE GENOMIC DNA]</scope>
    <source>
        <strain evidence="6 7">DSM 106044</strain>
    </source>
</reference>
<accession>A0A4V6HRZ4</accession>
<dbReference type="PROSITE" id="PS50921">
    <property type="entry name" value="ANTAR"/>
    <property type="match status" value="1"/>
</dbReference>
<name>A0A4V6HRZ4_9FIRM</name>
<dbReference type="PROSITE" id="PS50110">
    <property type="entry name" value="RESPONSE_REGULATORY"/>
    <property type="match status" value="1"/>
</dbReference>
<dbReference type="Proteomes" id="UP000306509">
    <property type="component" value="Unassembled WGS sequence"/>
</dbReference>
<dbReference type="RefSeq" id="WP_027293623.1">
    <property type="nucleotide sequence ID" value="NZ_CABMJZ010000118.1"/>
</dbReference>
<dbReference type="PANTHER" id="PTHR43367">
    <property type="match status" value="1"/>
</dbReference>
<dbReference type="InterPro" id="IPR011006">
    <property type="entry name" value="CheY-like_superfamily"/>
</dbReference>
<comment type="caution">
    <text evidence="6">The sequence shown here is derived from an EMBL/GenBank/DDBJ whole genome shotgun (WGS) entry which is preliminary data.</text>
</comment>
<organism evidence="6 7">
    <name type="scientific">Robinsoniella peoriensis</name>
    <dbReference type="NCBI Taxonomy" id="180332"/>
    <lineage>
        <taxon>Bacteria</taxon>
        <taxon>Bacillati</taxon>
        <taxon>Bacillota</taxon>
        <taxon>Clostridia</taxon>
        <taxon>Lachnospirales</taxon>
        <taxon>Lachnospiraceae</taxon>
        <taxon>Robinsoniella</taxon>
    </lineage>
</organism>
<comment type="function">
    <text evidence="2">May play the central regulatory role in sporulation. It may be an element of the effector pathway responsible for the activation of sporulation genes in response to nutritional stress. Spo0A may act in concert with spo0H (a sigma factor) to control the expression of some genes that are critical to the sporulation process.</text>
</comment>
<keyword evidence="3" id="KW-0597">Phosphoprotein</keyword>
<dbReference type="Pfam" id="PF00072">
    <property type="entry name" value="Response_reg"/>
    <property type="match status" value="1"/>
</dbReference>
<evidence type="ECO:0000313" key="6">
    <source>
        <dbReference type="EMBL" id="TLD00968.1"/>
    </source>
</evidence>
<protein>
    <recommendedName>
        <fullName evidence="1">Stage 0 sporulation protein A homolog</fullName>
    </recommendedName>
</protein>
<evidence type="ECO:0000313" key="7">
    <source>
        <dbReference type="Proteomes" id="UP000306509"/>
    </source>
</evidence>